<sequence>MSIHGPSAFRLFAAATAGTALLVIGLPVAAAAPTSDSRGYVDSTARCAAPSSVVVFGRTASSRVAICESADGEYEYRGVRVRDGAKLIAPASPADDGGFTAENDGITYTVTADALTITSGNRVIREEAMVDFHGSAPAGNPGASPQAPAATPTPTTPLPPPLPAEVGGSSSS</sequence>
<feature type="signal peptide" evidence="2">
    <location>
        <begin position="1"/>
        <end position="31"/>
    </location>
</feature>
<dbReference type="OrthoDB" id="4629248at2"/>
<comment type="caution">
    <text evidence="3">The sequence shown here is derived from an EMBL/GenBank/DDBJ whole genome shotgun (WGS) entry which is preliminary data.</text>
</comment>
<dbReference type="RefSeq" id="WP_069405714.1">
    <property type="nucleotide sequence ID" value="NZ_MIGZ01000070.1"/>
</dbReference>
<protein>
    <recommendedName>
        <fullName evidence="5">Serine/threonine protein kinase</fullName>
    </recommendedName>
</protein>
<organism evidence="3 4">
    <name type="scientific">Mycolicibacterium holsaticum</name>
    <dbReference type="NCBI Taxonomy" id="152142"/>
    <lineage>
        <taxon>Bacteria</taxon>
        <taxon>Bacillati</taxon>
        <taxon>Actinomycetota</taxon>
        <taxon>Actinomycetes</taxon>
        <taxon>Mycobacteriales</taxon>
        <taxon>Mycobacteriaceae</taxon>
        <taxon>Mycolicibacterium</taxon>
    </lineage>
</organism>
<dbReference type="Proteomes" id="UP000094243">
    <property type="component" value="Unassembled WGS sequence"/>
</dbReference>
<evidence type="ECO:0000256" key="2">
    <source>
        <dbReference type="SAM" id="SignalP"/>
    </source>
</evidence>
<keyword evidence="4" id="KW-1185">Reference proteome</keyword>
<evidence type="ECO:0000256" key="1">
    <source>
        <dbReference type="SAM" id="MobiDB-lite"/>
    </source>
</evidence>
<feature type="compositionally biased region" description="Pro residues" evidence="1">
    <location>
        <begin position="154"/>
        <end position="163"/>
    </location>
</feature>
<evidence type="ECO:0000313" key="4">
    <source>
        <dbReference type="Proteomes" id="UP000094243"/>
    </source>
</evidence>
<name>A0A1E3RVK3_9MYCO</name>
<dbReference type="EMBL" id="MIGZ01000070">
    <property type="protein sequence ID" value="ODQ93397.1"/>
    <property type="molecule type" value="Genomic_DNA"/>
</dbReference>
<gene>
    <name evidence="3" type="ORF">BHQ17_13505</name>
</gene>
<dbReference type="AlphaFoldDB" id="A0A1E3RVK3"/>
<evidence type="ECO:0008006" key="5">
    <source>
        <dbReference type="Google" id="ProtNLM"/>
    </source>
</evidence>
<feature type="chain" id="PRO_5009135312" description="Serine/threonine protein kinase" evidence="2">
    <location>
        <begin position="32"/>
        <end position="172"/>
    </location>
</feature>
<reference evidence="4" key="1">
    <citation type="submission" date="2016-09" db="EMBL/GenBank/DDBJ databases">
        <authorList>
            <person name="Greninger A.L."/>
            <person name="Jerome K.R."/>
            <person name="Mcnair B."/>
            <person name="Wallis C."/>
            <person name="Fang F."/>
        </authorList>
    </citation>
    <scope>NUCLEOTIDE SEQUENCE [LARGE SCALE GENOMIC DNA]</scope>
    <source>
        <strain evidence="4">M7</strain>
    </source>
</reference>
<keyword evidence="2" id="KW-0732">Signal</keyword>
<feature type="region of interest" description="Disordered" evidence="1">
    <location>
        <begin position="133"/>
        <end position="172"/>
    </location>
</feature>
<evidence type="ECO:0000313" key="3">
    <source>
        <dbReference type="EMBL" id="ODQ93397.1"/>
    </source>
</evidence>
<proteinExistence type="predicted"/>
<accession>A0A1E3RVK3</accession>